<keyword evidence="8" id="KW-1185">Reference proteome</keyword>
<reference evidence="8" key="1">
    <citation type="journal article" date="2019" name="Int. J. Syst. Evol. Microbiol.">
        <title>The Global Catalogue of Microorganisms (GCM) 10K type strain sequencing project: providing services to taxonomists for standard genome sequencing and annotation.</title>
        <authorList>
            <consortium name="The Broad Institute Genomics Platform"/>
            <consortium name="The Broad Institute Genome Sequencing Center for Infectious Disease"/>
            <person name="Wu L."/>
            <person name="Ma J."/>
        </authorList>
    </citation>
    <scope>NUCLEOTIDE SEQUENCE [LARGE SCALE GENOMIC DNA]</scope>
    <source>
        <strain evidence="8">JCM 3369</strain>
    </source>
</reference>
<dbReference type="InterPro" id="IPR036259">
    <property type="entry name" value="MFS_trans_sf"/>
</dbReference>
<feature type="transmembrane region" description="Helical" evidence="5">
    <location>
        <begin position="323"/>
        <end position="343"/>
    </location>
</feature>
<proteinExistence type="predicted"/>
<dbReference type="Gene3D" id="1.20.1250.20">
    <property type="entry name" value="MFS general substrate transporter like domains"/>
    <property type="match status" value="2"/>
</dbReference>
<feature type="transmembrane region" description="Helical" evidence="5">
    <location>
        <begin position="424"/>
        <end position="441"/>
    </location>
</feature>
<organism evidence="7 8">
    <name type="scientific">Georgenia faecalis</name>
    <dbReference type="NCBI Taxonomy" id="2483799"/>
    <lineage>
        <taxon>Bacteria</taxon>
        <taxon>Bacillati</taxon>
        <taxon>Actinomycetota</taxon>
        <taxon>Actinomycetes</taxon>
        <taxon>Micrococcales</taxon>
        <taxon>Bogoriellaceae</taxon>
        <taxon>Georgenia</taxon>
    </lineage>
</organism>
<dbReference type="RefSeq" id="WP_244925338.1">
    <property type="nucleotide sequence ID" value="NZ_CP033325.1"/>
</dbReference>
<feature type="transmembrane region" description="Helical" evidence="5">
    <location>
        <begin position="355"/>
        <end position="380"/>
    </location>
</feature>
<accession>A0ABV9D7A4</accession>
<feature type="transmembrane region" description="Helical" evidence="5">
    <location>
        <begin position="79"/>
        <end position="108"/>
    </location>
</feature>
<name>A0ABV9D7A4_9MICO</name>
<dbReference type="Proteomes" id="UP001595955">
    <property type="component" value="Unassembled WGS sequence"/>
</dbReference>
<dbReference type="SUPFAM" id="SSF103473">
    <property type="entry name" value="MFS general substrate transporter"/>
    <property type="match status" value="1"/>
</dbReference>
<dbReference type="InterPro" id="IPR011701">
    <property type="entry name" value="MFS"/>
</dbReference>
<feature type="transmembrane region" description="Helical" evidence="5">
    <location>
        <begin position="46"/>
        <end position="67"/>
    </location>
</feature>
<sequence>MATALDRRPIAVLVATNLLGGVGVASGAAVGALLVEEHGSTAVAGLGQAASVLGAAVAAIPLATLAARRGRRWSLAAGYAIALVGAALIITAAVLGQIAVLIAGLGLFGVAQAVNLQSRYAASDGVPAVNRAKAISIVMWSTTVGAVVGPNLTAAGERLGSSVGVPGLAGPYLFSLVGFALGGLVVALLYRPARTTADASLPVHAGEARVDVRTEDSPAMELLTADRTDAASTTAAPVVAAPATVGAWAALRWALSHPLARFAVVLLASGHAVMVMVMVMTPLHMKHHGMSLEAVGVVISLHVLGMFALSPVIGWLADRYGAVRIAALGVGILGVAVVLGFVAASSGTSAGGDGVLTAVALTVLGVGWSATTISASALIASTSDDAVRVPLQGATDAGMSYAGAAAAALAGPILALGGFQAVNVAGALLLAPAIVLLVGVARRRAEASAAREPARSVR</sequence>
<feature type="domain" description="Major facilitator superfamily (MFS) profile" evidence="6">
    <location>
        <begin position="9"/>
        <end position="444"/>
    </location>
</feature>
<dbReference type="Pfam" id="PF07690">
    <property type="entry name" value="MFS_1"/>
    <property type="match status" value="1"/>
</dbReference>
<evidence type="ECO:0000256" key="1">
    <source>
        <dbReference type="ARBA" id="ARBA00004651"/>
    </source>
</evidence>
<evidence type="ECO:0000256" key="3">
    <source>
        <dbReference type="ARBA" id="ARBA00022989"/>
    </source>
</evidence>
<evidence type="ECO:0000256" key="4">
    <source>
        <dbReference type="ARBA" id="ARBA00023136"/>
    </source>
</evidence>
<dbReference type="PROSITE" id="PS50850">
    <property type="entry name" value="MFS"/>
    <property type="match status" value="1"/>
</dbReference>
<evidence type="ECO:0000313" key="8">
    <source>
        <dbReference type="Proteomes" id="UP001595955"/>
    </source>
</evidence>
<dbReference type="PANTHER" id="PTHR23534">
    <property type="entry name" value="MFS PERMEASE"/>
    <property type="match status" value="1"/>
</dbReference>
<evidence type="ECO:0000259" key="6">
    <source>
        <dbReference type="PROSITE" id="PS50850"/>
    </source>
</evidence>
<keyword evidence="2 5" id="KW-0812">Transmembrane</keyword>
<evidence type="ECO:0000256" key="2">
    <source>
        <dbReference type="ARBA" id="ARBA00022692"/>
    </source>
</evidence>
<protein>
    <submittedName>
        <fullName evidence="7">MFS transporter</fullName>
    </submittedName>
</protein>
<keyword evidence="3 5" id="KW-1133">Transmembrane helix</keyword>
<feature type="transmembrane region" description="Helical" evidence="5">
    <location>
        <begin position="295"/>
        <end position="316"/>
    </location>
</feature>
<dbReference type="EMBL" id="JBHSGF010000001">
    <property type="protein sequence ID" value="MFC4553920.1"/>
    <property type="molecule type" value="Genomic_DNA"/>
</dbReference>
<comment type="subcellular location">
    <subcellularLocation>
        <location evidence="1">Cell membrane</location>
        <topology evidence="1">Multi-pass membrane protein</topology>
    </subcellularLocation>
</comment>
<evidence type="ECO:0000256" key="5">
    <source>
        <dbReference type="SAM" id="Phobius"/>
    </source>
</evidence>
<feature type="transmembrane region" description="Helical" evidence="5">
    <location>
        <begin position="401"/>
        <end position="418"/>
    </location>
</feature>
<dbReference type="InterPro" id="IPR020846">
    <property type="entry name" value="MFS_dom"/>
</dbReference>
<feature type="transmembrane region" description="Helical" evidence="5">
    <location>
        <begin position="172"/>
        <end position="190"/>
    </location>
</feature>
<dbReference type="PANTHER" id="PTHR23534:SF1">
    <property type="entry name" value="MAJOR FACILITATOR SUPERFAMILY PROTEIN"/>
    <property type="match status" value="1"/>
</dbReference>
<feature type="transmembrane region" description="Helical" evidence="5">
    <location>
        <begin position="12"/>
        <end position="34"/>
    </location>
</feature>
<gene>
    <name evidence="7" type="ORF">ACFO3F_01545</name>
</gene>
<feature type="transmembrane region" description="Helical" evidence="5">
    <location>
        <begin position="262"/>
        <end position="283"/>
    </location>
</feature>
<keyword evidence="4 5" id="KW-0472">Membrane</keyword>
<evidence type="ECO:0000313" key="7">
    <source>
        <dbReference type="EMBL" id="MFC4553920.1"/>
    </source>
</evidence>
<comment type="caution">
    <text evidence="7">The sequence shown here is derived from an EMBL/GenBank/DDBJ whole genome shotgun (WGS) entry which is preliminary data.</text>
</comment>